<evidence type="ECO:0000313" key="2">
    <source>
        <dbReference type="EMBL" id="KGN33284.1"/>
    </source>
</evidence>
<sequence>MTIALTWLGHATVVLDIDGVRLVADPLLKQHNGILRRRGARPQRESWSGADAVLLSHLHHDHAEPASLRMLGDVPVLTAVENAGWVRKKGLDGRGLLDGEWMPVGDSAGVSVRLVDAVHRSRPMPHRPNAANGHLVRGPSGVVWLAGDTDVYPEMANLPVMAGAPIDVAVVPVGGWGPRLSPGHMGPGEAASACRLSGAGWGIPVHWKTLHVPGGKSFPRGWMDSAGPHFEEALSREAPRCRALVLDVGGSVTVPVNGG</sequence>
<dbReference type="PANTHER" id="PTHR43546">
    <property type="entry name" value="UPF0173 METAL-DEPENDENT HYDROLASE MJ1163-RELATED"/>
    <property type="match status" value="1"/>
</dbReference>
<dbReference type="eggNOG" id="COG2220">
    <property type="taxonomic scope" value="Bacteria"/>
</dbReference>
<reference evidence="2 3" key="1">
    <citation type="submission" date="2013-08" db="EMBL/GenBank/DDBJ databases">
        <title>The genome sequence of Knoellia sinensis.</title>
        <authorList>
            <person name="Zhu W."/>
            <person name="Wang G."/>
        </authorList>
    </citation>
    <scope>NUCLEOTIDE SEQUENCE [LARGE SCALE GENOMIC DNA]</scope>
    <source>
        <strain evidence="2 3">KCTC 19936</strain>
    </source>
</reference>
<name>A0A0A0J928_9MICO</name>
<keyword evidence="3" id="KW-1185">Reference proteome</keyword>
<dbReference type="AlphaFoldDB" id="A0A0A0J928"/>
<accession>A0A0A0J928</accession>
<comment type="caution">
    <text evidence="2">The sequence shown here is derived from an EMBL/GenBank/DDBJ whole genome shotgun (WGS) entry which is preliminary data.</text>
</comment>
<dbReference type="RefSeq" id="WP_035914176.1">
    <property type="nucleotide sequence ID" value="NZ_AVPJ01000004.1"/>
</dbReference>
<protein>
    <recommendedName>
        <fullName evidence="1">Metallo-beta-lactamase domain-containing protein</fullName>
    </recommendedName>
</protein>
<dbReference type="EMBL" id="AVPJ01000004">
    <property type="protein sequence ID" value="KGN33284.1"/>
    <property type="molecule type" value="Genomic_DNA"/>
</dbReference>
<organism evidence="2 3">
    <name type="scientific">Knoellia sinensis KCTC 19936</name>
    <dbReference type="NCBI Taxonomy" id="1385520"/>
    <lineage>
        <taxon>Bacteria</taxon>
        <taxon>Bacillati</taxon>
        <taxon>Actinomycetota</taxon>
        <taxon>Actinomycetes</taxon>
        <taxon>Micrococcales</taxon>
        <taxon>Intrasporangiaceae</taxon>
        <taxon>Knoellia</taxon>
    </lineage>
</organism>
<evidence type="ECO:0000313" key="3">
    <source>
        <dbReference type="Proteomes" id="UP000030002"/>
    </source>
</evidence>
<dbReference type="Proteomes" id="UP000030002">
    <property type="component" value="Unassembled WGS sequence"/>
</dbReference>
<dbReference type="Gene3D" id="3.60.15.10">
    <property type="entry name" value="Ribonuclease Z/Hydroxyacylglutathione hydrolase-like"/>
    <property type="match status" value="1"/>
</dbReference>
<dbReference type="InterPro" id="IPR050114">
    <property type="entry name" value="UPF0173_UPF0282_UlaG_hydrolase"/>
</dbReference>
<evidence type="ECO:0000259" key="1">
    <source>
        <dbReference type="Pfam" id="PF12706"/>
    </source>
</evidence>
<dbReference type="InterPro" id="IPR036866">
    <property type="entry name" value="RibonucZ/Hydroxyglut_hydro"/>
</dbReference>
<dbReference type="STRING" id="1385520.N802_14690"/>
<dbReference type="InterPro" id="IPR001279">
    <property type="entry name" value="Metallo-B-lactamas"/>
</dbReference>
<dbReference type="SUPFAM" id="SSF56281">
    <property type="entry name" value="Metallo-hydrolase/oxidoreductase"/>
    <property type="match status" value="1"/>
</dbReference>
<feature type="domain" description="Metallo-beta-lactamase" evidence="1">
    <location>
        <begin position="22"/>
        <end position="207"/>
    </location>
</feature>
<dbReference type="Pfam" id="PF12706">
    <property type="entry name" value="Lactamase_B_2"/>
    <property type="match status" value="1"/>
</dbReference>
<proteinExistence type="predicted"/>
<dbReference type="OrthoDB" id="9789133at2"/>
<gene>
    <name evidence="2" type="ORF">N802_14690</name>
</gene>
<dbReference type="PANTHER" id="PTHR43546:SF3">
    <property type="entry name" value="UPF0173 METAL-DEPENDENT HYDROLASE MJ1163"/>
    <property type="match status" value="1"/>
</dbReference>